<evidence type="ECO:0000313" key="3">
    <source>
        <dbReference type="Proteomes" id="UP000646827"/>
    </source>
</evidence>
<reference evidence="2 3" key="1">
    <citation type="submission" date="2020-12" db="EMBL/GenBank/DDBJ databases">
        <title>Metabolic potential, ecology and presence of endohyphal bacteria is reflected in genomic diversity of Mucoromycotina.</title>
        <authorList>
            <person name="Muszewska A."/>
            <person name="Okrasinska A."/>
            <person name="Steczkiewicz K."/>
            <person name="Drgas O."/>
            <person name="Orlowska M."/>
            <person name="Perlinska-Lenart U."/>
            <person name="Aleksandrzak-Piekarczyk T."/>
            <person name="Szatraj K."/>
            <person name="Zielenkiewicz U."/>
            <person name="Pilsyk S."/>
            <person name="Malc E."/>
            <person name="Mieczkowski P."/>
            <person name="Kruszewska J.S."/>
            <person name="Biernat P."/>
            <person name="Pawlowska J."/>
        </authorList>
    </citation>
    <scope>NUCLEOTIDE SEQUENCE [LARGE SCALE GENOMIC DNA]</scope>
    <source>
        <strain evidence="2 3">CBS 142.35</strain>
    </source>
</reference>
<keyword evidence="3" id="KW-1185">Reference proteome</keyword>
<feature type="region of interest" description="Disordered" evidence="1">
    <location>
        <begin position="202"/>
        <end position="235"/>
    </location>
</feature>
<protein>
    <submittedName>
        <fullName evidence="2">Uncharacterized protein</fullName>
    </submittedName>
</protein>
<dbReference type="Gene3D" id="3.40.50.150">
    <property type="entry name" value="Vaccinia Virus protein VP39"/>
    <property type="match status" value="1"/>
</dbReference>
<name>A0A8H7S921_9FUNG</name>
<organism evidence="2 3">
    <name type="scientific">Circinella minor</name>
    <dbReference type="NCBI Taxonomy" id="1195481"/>
    <lineage>
        <taxon>Eukaryota</taxon>
        <taxon>Fungi</taxon>
        <taxon>Fungi incertae sedis</taxon>
        <taxon>Mucoromycota</taxon>
        <taxon>Mucoromycotina</taxon>
        <taxon>Mucoromycetes</taxon>
        <taxon>Mucorales</taxon>
        <taxon>Lichtheimiaceae</taxon>
        <taxon>Circinella</taxon>
    </lineage>
</organism>
<dbReference type="Proteomes" id="UP000646827">
    <property type="component" value="Unassembled WGS sequence"/>
</dbReference>
<evidence type="ECO:0000313" key="2">
    <source>
        <dbReference type="EMBL" id="KAG2225004.1"/>
    </source>
</evidence>
<sequence length="268" mass="30236">MSMPPRPGFFARETSTRTLSFEESQFFDAVDGSITFDGSGSSSAEATSLEYWMNMASEHPSSQFTILADRSDYSIHQHNVHVRIGDIHSLDDDTFDFVHVLRVIPKPTMTRVLEELIRVTKPGGCIQTVQFELKAKGKGPQLLLDFIKRNEEEQQTVLNKSVHVVQESSNSFELENAQSRDPSGFELLLGLIKDIIRSEKLMRNPSNKQDNNDNGEKKEVKHSRSDAKITDNVGDDDKSTNYILDALRNKPQAIEFANSVKLVEKLAY</sequence>
<proteinExistence type="predicted"/>
<dbReference type="SUPFAM" id="SSF53335">
    <property type="entry name" value="S-adenosyl-L-methionine-dependent methyltransferases"/>
    <property type="match status" value="1"/>
</dbReference>
<evidence type="ECO:0000256" key="1">
    <source>
        <dbReference type="SAM" id="MobiDB-lite"/>
    </source>
</evidence>
<dbReference type="AlphaFoldDB" id="A0A8H7S921"/>
<accession>A0A8H7S921</accession>
<dbReference type="EMBL" id="JAEPRB010000034">
    <property type="protein sequence ID" value="KAG2225004.1"/>
    <property type="molecule type" value="Genomic_DNA"/>
</dbReference>
<dbReference type="OrthoDB" id="2250298at2759"/>
<feature type="compositionally biased region" description="Basic and acidic residues" evidence="1">
    <location>
        <begin position="210"/>
        <end position="235"/>
    </location>
</feature>
<gene>
    <name evidence="2" type="ORF">INT45_000125</name>
</gene>
<comment type="caution">
    <text evidence="2">The sequence shown here is derived from an EMBL/GenBank/DDBJ whole genome shotgun (WGS) entry which is preliminary data.</text>
</comment>
<dbReference type="InterPro" id="IPR029063">
    <property type="entry name" value="SAM-dependent_MTases_sf"/>
</dbReference>